<comment type="similarity">
    <text evidence="1 5">Belongs to the WrbA family.</text>
</comment>
<dbReference type="GO" id="GO:0010181">
    <property type="term" value="F:FMN binding"/>
    <property type="evidence" value="ECO:0007669"/>
    <property type="project" value="InterPro"/>
</dbReference>
<keyword evidence="5" id="KW-0520">NAD</keyword>
<dbReference type="Proteomes" id="UP000619512">
    <property type="component" value="Unassembled WGS sequence"/>
</dbReference>
<dbReference type="InterPro" id="IPR010089">
    <property type="entry name" value="Flavoprotein_WrbA-like"/>
</dbReference>
<keyword evidence="4 5" id="KW-0560">Oxidoreductase</keyword>
<sequence length="201" mass="21203">MPKVLVLYYSSYGHIEQMAQAVAEGARAEGANVDIRRVPETVPNEIAVSAHFKLDQQAPVAKVAELEHYDAIVIGAPTRYGRMPSQMAAFLDQTGGLWARGALNGKVGAAFTSTATQHGGQEQTLFSIITNLLHFGMTIVGLPYSHQGQMTVDEIVGGSPYGASTIAGGQGQRQPSEIDLAGARHQGSLVAKTAAKLFTPG</sequence>
<name>A0A4P7BG87_9BURK</name>
<keyword evidence="2 5" id="KW-0285">Flavoprotein</keyword>
<protein>
    <recommendedName>
        <fullName evidence="5">NAD(P)H dehydrogenase (quinone)</fullName>
        <ecNumber evidence="5">1.6.5.2</ecNumber>
    </recommendedName>
    <alternativeName>
        <fullName evidence="5">NAD(P)H:quinone oxidoreductase</fullName>
        <shortName evidence="5">NQO</shortName>
    </alternativeName>
</protein>
<dbReference type="SUPFAM" id="SSF52218">
    <property type="entry name" value="Flavoproteins"/>
    <property type="match status" value="1"/>
</dbReference>
<dbReference type="GO" id="GO:0051287">
    <property type="term" value="F:NAD binding"/>
    <property type="evidence" value="ECO:0007669"/>
    <property type="project" value="UniProtKB-UniRule"/>
</dbReference>
<evidence type="ECO:0000256" key="3">
    <source>
        <dbReference type="ARBA" id="ARBA00022643"/>
    </source>
</evidence>
<dbReference type="PANTHER" id="PTHR30546:SF23">
    <property type="entry name" value="FLAVOPROTEIN-LIKE PROTEIN YCP4-RELATED"/>
    <property type="match status" value="1"/>
</dbReference>
<reference evidence="8 9" key="2">
    <citation type="submission" date="2019-03" db="EMBL/GenBank/DDBJ databases">
        <title>Draft Genome Sequences of Six Type Strains of the Genus Massilia.</title>
        <authorList>
            <person name="Miess H."/>
            <person name="Frediansyhah A."/>
            <person name="Gross H."/>
        </authorList>
    </citation>
    <scope>NUCLEOTIDE SEQUENCE [LARGE SCALE GENOMIC DNA]</scope>
    <source>
        <strain evidence="8 9">DSM 17505</strain>
    </source>
</reference>
<dbReference type="HAMAP" id="MF_01017">
    <property type="entry name" value="NQOR"/>
    <property type="match status" value="1"/>
</dbReference>
<gene>
    <name evidence="8" type="primary">wrbA</name>
    <name evidence="8" type="ORF">E1742_17270</name>
    <name evidence="7" type="ORF">GCM10007388_27520</name>
</gene>
<organism evidence="7 10">
    <name type="scientific">Pseudoduganella plicata</name>
    <dbReference type="NCBI Taxonomy" id="321984"/>
    <lineage>
        <taxon>Bacteria</taxon>
        <taxon>Pseudomonadati</taxon>
        <taxon>Pseudomonadota</taxon>
        <taxon>Betaproteobacteria</taxon>
        <taxon>Burkholderiales</taxon>
        <taxon>Oxalobacteraceae</taxon>
        <taxon>Telluria group</taxon>
        <taxon>Pseudoduganella</taxon>
    </lineage>
</organism>
<dbReference type="NCBIfam" id="NF002999">
    <property type="entry name" value="PRK03767.1"/>
    <property type="match status" value="1"/>
</dbReference>
<comment type="caution">
    <text evidence="5">Lacks conserved residue(s) required for the propagation of feature annotation.</text>
</comment>
<dbReference type="RefSeq" id="WP_134386206.1">
    <property type="nucleotide sequence ID" value="NZ_BMWW01000004.1"/>
</dbReference>
<dbReference type="Proteomes" id="UP000294359">
    <property type="component" value="Chromosome"/>
</dbReference>
<dbReference type="InterPro" id="IPR037513">
    <property type="entry name" value="NQO"/>
</dbReference>
<evidence type="ECO:0000256" key="5">
    <source>
        <dbReference type="HAMAP-Rule" id="MF_01017"/>
    </source>
</evidence>
<feature type="domain" description="Flavodoxin-like" evidence="6">
    <location>
        <begin position="4"/>
        <end position="190"/>
    </location>
</feature>
<evidence type="ECO:0000313" key="10">
    <source>
        <dbReference type="Proteomes" id="UP000619512"/>
    </source>
</evidence>
<evidence type="ECO:0000313" key="9">
    <source>
        <dbReference type="Proteomes" id="UP000294359"/>
    </source>
</evidence>
<keyword evidence="5" id="KW-0521">NADP</keyword>
<dbReference type="InterPro" id="IPR005025">
    <property type="entry name" value="FMN_Rdtase-like_dom"/>
</dbReference>
<keyword evidence="5" id="KW-0547">Nucleotide-binding</keyword>
<dbReference type="AlphaFoldDB" id="A0A4P7BG87"/>
<dbReference type="GO" id="GO:0050661">
    <property type="term" value="F:NADP binding"/>
    <property type="evidence" value="ECO:0007669"/>
    <property type="project" value="UniProtKB-UniRule"/>
</dbReference>
<proteinExistence type="inferred from homology"/>
<dbReference type="GO" id="GO:0050660">
    <property type="term" value="F:flavin adenine dinucleotide binding"/>
    <property type="evidence" value="ECO:0007669"/>
    <property type="project" value="UniProtKB-UniRule"/>
</dbReference>
<dbReference type="InterPro" id="IPR029039">
    <property type="entry name" value="Flavoprotein-like_sf"/>
</dbReference>
<keyword evidence="3 5" id="KW-0288">FMN</keyword>
<evidence type="ECO:0000256" key="1">
    <source>
        <dbReference type="ARBA" id="ARBA00006961"/>
    </source>
</evidence>
<keyword evidence="9" id="KW-1185">Reference proteome</keyword>
<dbReference type="PROSITE" id="PS50902">
    <property type="entry name" value="FLAVODOXIN_LIKE"/>
    <property type="match status" value="1"/>
</dbReference>
<feature type="binding site" evidence="5">
    <location>
        <begin position="78"/>
        <end position="80"/>
    </location>
    <ligand>
        <name>FMN</name>
        <dbReference type="ChEBI" id="CHEBI:58210"/>
    </ligand>
</feature>
<evidence type="ECO:0000256" key="4">
    <source>
        <dbReference type="ARBA" id="ARBA00023002"/>
    </source>
</evidence>
<reference evidence="7" key="1">
    <citation type="journal article" date="2014" name="Int. J. Syst. Evol. Microbiol.">
        <title>Complete genome sequence of Corynebacterium casei LMG S-19264T (=DSM 44701T), isolated from a smear-ripened cheese.</title>
        <authorList>
            <consortium name="US DOE Joint Genome Institute (JGI-PGF)"/>
            <person name="Walter F."/>
            <person name="Albersmeier A."/>
            <person name="Kalinowski J."/>
            <person name="Ruckert C."/>
        </authorList>
    </citation>
    <scope>NUCLEOTIDE SEQUENCE</scope>
    <source>
        <strain evidence="7">KCTC 12344</strain>
    </source>
</reference>
<dbReference type="PANTHER" id="PTHR30546">
    <property type="entry name" value="FLAVODOXIN-RELATED PROTEIN WRBA-RELATED"/>
    <property type="match status" value="1"/>
</dbReference>
<accession>A0A4P7BG87</accession>
<comment type="catalytic activity">
    <reaction evidence="5">
        <text>a quinone + NADH + H(+) = a quinol + NAD(+)</text>
        <dbReference type="Rhea" id="RHEA:46160"/>
        <dbReference type="ChEBI" id="CHEBI:15378"/>
        <dbReference type="ChEBI" id="CHEBI:24646"/>
        <dbReference type="ChEBI" id="CHEBI:57540"/>
        <dbReference type="ChEBI" id="CHEBI:57945"/>
        <dbReference type="ChEBI" id="CHEBI:132124"/>
        <dbReference type="EC" id="1.6.5.2"/>
    </reaction>
</comment>
<feature type="binding site" evidence="5">
    <location>
        <begin position="10"/>
        <end position="15"/>
    </location>
    <ligand>
        <name>FMN</name>
        <dbReference type="ChEBI" id="CHEBI:58210"/>
    </ligand>
</feature>
<evidence type="ECO:0000313" key="7">
    <source>
        <dbReference type="EMBL" id="GGY92635.1"/>
    </source>
</evidence>
<dbReference type="EC" id="1.6.5.2" evidence="5"/>
<dbReference type="Gene3D" id="3.40.50.360">
    <property type="match status" value="1"/>
</dbReference>
<dbReference type="InterPro" id="IPR008254">
    <property type="entry name" value="Flavodoxin/NO_synth"/>
</dbReference>
<dbReference type="GO" id="GO:0016020">
    <property type="term" value="C:membrane"/>
    <property type="evidence" value="ECO:0007669"/>
    <property type="project" value="TreeGrafter"/>
</dbReference>
<evidence type="ECO:0000256" key="2">
    <source>
        <dbReference type="ARBA" id="ARBA00022630"/>
    </source>
</evidence>
<dbReference type="Pfam" id="PF03358">
    <property type="entry name" value="FMN_red"/>
    <property type="match status" value="1"/>
</dbReference>
<dbReference type="EMBL" id="CP038026">
    <property type="protein sequence ID" value="QBQ37724.1"/>
    <property type="molecule type" value="Genomic_DNA"/>
</dbReference>
<feature type="binding site" evidence="5">
    <location>
        <position position="98"/>
    </location>
    <ligand>
        <name>substrate</name>
    </ligand>
</feature>
<reference evidence="7" key="3">
    <citation type="submission" date="2022-12" db="EMBL/GenBank/DDBJ databases">
        <authorList>
            <person name="Sun Q."/>
            <person name="Kim S."/>
        </authorList>
    </citation>
    <scope>NUCLEOTIDE SEQUENCE</scope>
    <source>
        <strain evidence="7">KCTC 12344</strain>
    </source>
</reference>
<feature type="binding site" evidence="5">
    <location>
        <position position="12"/>
    </location>
    <ligand>
        <name>NAD(+)</name>
        <dbReference type="ChEBI" id="CHEBI:57540"/>
    </ligand>
</feature>
<feature type="binding site" evidence="5">
    <location>
        <position position="134"/>
    </location>
    <ligand>
        <name>FMN</name>
        <dbReference type="ChEBI" id="CHEBI:58210"/>
    </ligand>
</feature>
<dbReference type="FunFam" id="3.40.50.360:FF:000001">
    <property type="entry name" value="NAD(P)H dehydrogenase (Quinone) FQR1-like"/>
    <property type="match status" value="1"/>
</dbReference>
<comment type="cofactor">
    <cofactor evidence="5">
        <name>FMN</name>
        <dbReference type="ChEBI" id="CHEBI:58210"/>
    </cofactor>
    <text evidence="5">Binds 1 FMN per monomer.</text>
</comment>
<evidence type="ECO:0000313" key="8">
    <source>
        <dbReference type="EMBL" id="QBQ37724.1"/>
    </source>
</evidence>
<evidence type="ECO:0000259" key="6">
    <source>
        <dbReference type="PROSITE" id="PS50902"/>
    </source>
</evidence>
<dbReference type="NCBIfam" id="TIGR01755">
    <property type="entry name" value="flav_wrbA"/>
    <property type="match status" value="1"/>
</dbReference>
<comment type="catalytic activity">
    <reaction evidence="5">
        <text>a quinone + NADPH + H(+) = a quinol + NADP(+)</text>
        <dbReference type="Rhea" id="RHEA:46164"/>
        <dbReference type="ChEBI" id="CHEBI:15378"/>
        <dbReference type="ChEBI" id="CHEBI:24646"/>
        <dbReference type="ChEBI" id="CHEBI:57783"/>
        <dbReference type="ChEBI" id="CHEBI:58349"/>
        <dbReference type="ChEBI" id="CHEBI:132124"/>
        <dbReference type="EC" id="1.6.5.2"/>
    </reaction>
</comment>
<dbReference type="OrthoDB" id="9801479at2"/>
<dbReference type="EMBL" id="BMWW01000004">
    <property type="protein sequence ID" value="GGY92635.1"/>
    <property type="molecule type" value="Genomic_DNA"/>
</dbReference>
<dbReference type="GO" id="GO:0003955">
    <property type="term" value="F:NAD(P)H dehydrogenase (quinone) activity"/>
    <property type="evidence" value="ECO:0007669"/>
    <property type="project" value="UniProtKB-UniRule"/>
</dbReference>